<proteinExistence type="predicted"/>
<keyword evidence="1" id="KW-1133">Transmembrane helix</keyword>
<dbReference type="EMBL" id="UZAG01017678">
    <property type="protein sequence ID" value="VDO36001.1"/>
    <property type="molecule type" value="Genomic_DNA"/>
</dbReference>
<evidence type="ECO:0000313" key="2">
    <source>
        <dbReference type="EMBL" id="VDO36001.1"/>
    </source>
</evidence>
<accession>A0A0R3QXT5</accession>
<evidence type="ECO:0000313" key="4">
    <source>
        <dbReference type="WBParaSite" id="BTMF_0001255701-mRNA-1"/>
    </source>
</evidence>
<keyword evidence="1" id="KW-0812">Transmembrane</keyword>
<dbReference type="WBParaSite" id="BTMF_0001255701-mRNA-1">
    <property type="protein sequence ID" value="BTMF_0001255701-mRNA-1"/>
    <property type="gene ID" value="BTMF_0001255701"/>
</dbReference>
<name>A0A0R3QXT5_9BILA</name>
<evidence type="ECO:0000313" key="3">
    <source>
        <dbReference type="Proteomes" id="UP000280834"/>
    </source>
</evidence>
<sequence>MIIIAIKIILIISDISDNNNNWTNNFLSINFSHLLKYQIFYYFFCILNFLYFDANISPKIYKAKQSLYFLSI</sequence>
<gene>
    <name evidence="2" type="ORF">BTMF_LOCUS10572</name>
</gene>
<reference evidence="4" key="1">
    <citation type="submission" date="2017-02" db="UniProtKB">
        <authorList>
            <consortium name="WormBaseParasite"/>
        </authorList>
    </citation>
    <scope>IDENTIFICATION</scope>
</reference>
<keyword evidence="1" id="KW-0472">Membrane</keyword>
<keyword evidence="3" id="KW-1185">Reference proteome</keyword>
<evidence type="ECO:0000256" key="1">
    <source>
        <dbReference type="SAM" id="Phobius"/>
    </source>
</evidence>
<organism evidence="4">
    <name type="scientific">Brugia timori</name>
    <dbReference type="NCBI Taxonomy" id="42155"/>
    <lineage>
        <taxon>Eukaryota</taxon>
        <taxon>Metazoa</taxon>
        <taxon>Ecdysozoa</taxon>
        <taxon>Nematoda</taxon>
        <taxon>Chromadorea</taxon>
        <taxon>Rhabditida</taxon>
        <taxon>Spirurina</taxon>
        <taxon>Spiruromorpha</taxon>
        <taxon>Filarioidea</taxon>
        <taxon>Onchocercidae</taxon>
        <taxon>Brugia</taxon>
    </lineage>
</organism>
<protein>
    <submittedName>
        <fullName evidence="2 4">Uncharacterized protein</fullName>
    </submittedName>
</protein>
<feature type="transmembrane region" description="Helical" evidence="1">
    <location>
        <begin position="39"/>
        <end position="56"/>
    </location>
</feature>
<dbReference type="Proteomes" id="UP000280834">
    <property type="component" value="Unassembled WGS sequence"/>
</dbReference>
<dbReference type="AlphaFoldDB" id="A0A0R3QXT5"/>
<reference evidence="2 3" key="2">
    <citation type="submission" date="2018-11" db="EMBL/GenBank/DDBJ databases">
        <authorList>
            <consortium name="Pathogen Informatics"/>
        </authorList>
    </citation>
    <scope>NUCLEOTIDE SEQUENCE [LARGE SCALE GENOMIC DNA]</scope>
</reference>